<feature type="region of interest" description="Disordered" evidence="1">
    <location>
        <begin position="37"/>
        <end position="58"/>
    </location>
</feature>
<sequence length="296" mass="31582">MRLICPNCGAQYEVGLDVIPDDGRDVQCSNCGQTWFEDPKDPSAAAEDDMRAPAKPASVSVAATSLAAVVAQPQTTQSAPEQKPAPKVDVKPEPKQAAPVASTPPQPVRSQLDPSIADILREEAAREEAARKSESAGGLEQQADLGLTEPVRPRPVQPVPPMPYDQSHVHKDNAQSAPPAMPPKLPSDTPGSRKELFPDIEEINSTLRSSADRGGLPLLPSEEDEIARRSSWRGFFVMITLIVILALIYAYADTISAQIPALSAVLSSYVDAVNGARLWLDNQIAAMLGDAVPPTT</sequence>
<evidence type="ECO:0000313" key="5">
    <source>
        <dbReference type="Proteomes" id="UP000199550"/>
    </source>
</evidence>
<feature type="compositionally biased region" description="Basic and acidic residues" evidence="1">
    <location>
        <begin position="84"/>
        <end position="94"/>
    </location>
</feature>
<dbReference type="EMBL" id="FOTF01000021">
    <property type="protein sequence ID" value="SFL47958.1"/>
    <property type="molecule type" value="Genomic_DNA"/>
</dbReference>
<dbReference type="RefSeq" id="WP_175499384.1">
    <property type="nucleotide sequence ID" value="NZ_FOTF01000021.1"/>
</dbReference>
<evidence type="ECO:0000256" key="2">
    <source>
        <dbReference type="SAM" id="Phobius"/>
    </source>
</evidence>
<dbReference type="STRING" id="195913.SAMN04488004_12155"/>
<keyword evidence="2" id="KW-0472">Membrane</keyword>
<feature type="domain" description="Zinc finger/thioredoxin putative" evidence="3">
    <location>
        <begin position="1"/>
        <end position="36"/>
    </location>
</feature>
<evidence type="ECO:0000259" key="3">
    <source>
        <dbReference type="Pfam" id="PF13717"/>
    </source>
</evidence>
<reference evidence="4 5" key="1">
    <citation type="submission" date="2016-10" db="EMBL/GenBank/DDBJ databases">
        <authorList>
            <person name="de Groot N.N."/>
        </authorList>
    </citation>
    <scope>NUCLEOTIDE SEQUENCE [LARGE SCALE GENOMIC DNA]</scope>
    <source>
        <strain evidence="4 5">DSM 16199</strain>
    </source>
</reference>
<name>A0A1I4I0K1_9RHOB</name>
<dbReference type="Pfam" id="PF13717">
    <property type="entry name" value="Zn_ribbon_4"/>
    <property type="match status" value="1"/>
</dbReference>
<feature type="compositionally biased region" description="Pro residues" evidence="1">
    <location>
        <begin position="153"/>
        <end position="163"/>
    </location>
</feature>
<dbReference type="AlphaFoldDB" id="A0A1I4I0K1"/>
<organism evidence="4 5">
    <name type="scientific">Loktanella salsilacus</name>
    <dbReference type="NCBI Taxonomy" id="195913"/>
    <lineage>
        <taxon>Bacteria</taxon>
        <taxon>Pseudomonadati</taxon>
        <taxon>Pseudomonadota</taxon>
        <taxon>Alphaproteobacteria</taxon>
        <taxon>Rhodobacterales</taxon>
        <taxon>Roseobacteraceae</taxon>
        <taxon>Loktanella</taxon>
    </lineage>
</organism>
<proteinExistence type="predicted"/>
<evidence type="ECO:0000313" key="4">
    <source>
        <dbReference type="EMBL" id="SFL47958.1"/>
    </source>
</evidence>
<feature type="transmembrane region" description="Helical" evidence="2">
    <location>
        <begin position="235"/>
        <end position="252"/>
    </location>
</feature>
<feature type="region of interest" description="Disordered" evidence="1">
    <location>
        <begin position="71"/>
        <end position="195"/>
    </location>
</feature>
<keyword evidence="2" id="KW-0812">Transmembrane</keyword>
<accession>A0A1I4I0K1</accession>
<gene>
    <name evidence="4" type="ORF">SAMN04488004_12155</name>
</gene>
<feature type="compositionally biased region" description="Basic and acidic residues" evidence="1">
    <location>
        <begin position="119"/>
        <end position="134"/>
    </location>
</feature>
<keyword evidence="5" id="KW-1185">Reference proteome</keyword>
<dbReference type="InterPro" id="IPR011723">
    <property type="entry name" value="Znf/thioredoxin_put"/>
</dbReference>
<evidence type="ECO:0000256" key="1">
    <source>
        <dbReference type="SAM" id="MobiDB-lite"/>
    </source>
</evidence>
<protein>
    <submittedName>
        <fullName evidence="4">MJ0042 family finger-like domain-containing protein</fullName>
    </submittedName>
</protein>
<dbReference type="NCBIfam" id="TIGR02098">
    <property type="entry name" value="MJ0042_CXXC"/>
    <property type="match status" value="1"/>
</dbReference>
<dbReference type="Proteomes" id="UP000199550">
    <property type="component" value="Unassembled WGS sequence"/>
</dbReference>
<keyword evidence="2" id="KW-1133">Transmembrane helix</keyword>